<accession>A0A8H5E8B2</accession>
<dbReference type="InterPro" id="IPR029068">
    <property type="entry name" value="Glyas_Bleomycin-R_OHBP_Dase"/>
</dbReference>
<dbReference type="Proteomes" id="UP000573603">
    <property type="component" value="Unassembled WGS sequence"/>
</dbReference>
<dbReference type="AlphaFoldDB" id="A0A8H5E8B2"/>
<dbReference type="SUPFAM" id="SSF54593">
    <property type="entry name" value="Glyoxalase/Bleomycin resistance protein/Dihydroxybiphenyl dioxygenase"/>
    <property type="match status" value="1"/>
</dbReference>
<comment type="caution">
    <text evidence="1">The sequence shown here is derived from an EMBL/GenBank/DDBJ whole genome shotgun (WGS) entry which is preliminary data.</text>
</comment>
<dbReference type="Gene3D" id="3.10.180.10">
    <property type="entry name" value="2,3-Dihydroxybiphenyl 1,2-Dioxygenase, domain 1"/>
    <property type="match status" value="1"/>
</dbReference>
<evidence type="ECO:0008006" key="3">
    <source>
        <dbReference type="Google" id="ProtNLM"/>
    </source>
</evidence>
<proteinExistence type="predicted"/>
<keyword evidence="2" id="KW-1185">Reference proteome</keyword>
<sequence length="173" mass="19662">MAPTPNSGISIKSSEAWPGFKEDQTAWQSRMNIDTDQQLRLVELNHIRYQHADIERAIEFLGDFGFDIAKRTSDTIWFRGYGPHPYAAAQRDGASPIQKLDEAPGGGFLVTIHDPAGFPINLIWGQVSERDGKQKPNIHLNYEKEKYRLGAYQRFKRGPADVYREAVLTMEIV</sequence>
<evidence type="ECO:0000313" key="2">
    <source>
        <dbReference type="Proteomes" id="UP000573603"/>
    </source>
</evidence>
<gene>
    <name evidence="1" type="ORF">FANTH_4419</name>
</gene>
<protein>
    <recommendedName>
        <fullName evidence="3">VOC domain-containing protein</fullName>
    </recommendedName>
</protein>
<organism evidence="1 2">
    <name type="scientific">Fusarium anthophilum</name>
    <dbReference type="NCBI Taxonomy" id="48485"/>
    <lineage>
        <taxon>Eukaryota</taxon>
        <taxon>Fungi</taxon>
        <taxon>Dikarya</taxon>
        <taxon>Ascomycota</taxon>
        <taxon>Pezizomycotina</taxon>
        <taxon>Sordariomycetes</taxon>
        <taxon>Hypocreomycetidae</taxon>
        <taxon>Hypocreales</taxon>
        <taxon>Nectriaceae</taxon>
        <taxon>Fusarium</taxon>
        <taxon>Fusarium fujikuroi species complex</taxon>
    </lineage>
</organism>
<evidence type="ECO:0000313" key="1">
    <source>
        <dbReference type="EMBL" id="KAF5250386.1"/>
    </source>
</evidence>
<dbReference type="EMBL" id="JABEVY010000091">
    <property type="protein sequence ID" value="KAF5250386.1"/>
    <property type="molecule type" value="Genomic_DNA"/>
</dbReference>
<name>A0A8H5E8B2_9HYPO</name>
<reference evidence="1 2" key="1">
    <citation type="journal article" date="2020" name="BMC Genomics">
        <title>Correction to: Identification and distribution of gene clusters required for synthesis of sphingolipid metabolism inhibitors in diverse species of the filamentous fungus Fusarium.</title>
        <authorList>
            <person name="Kim H.S."/>
            <person name="Lohmar J.M."/>
            <person name="Busman M."/>
            <person name="Brown D.W."/>
            <person name="Naumann T.A."/>
            <person name="Divon H.H."/>
            <person name="Lysoe E."/>
            <person name="Uhlig S."/>
            <person name="Proctor R.H."/>
        </authorList>
    </citation>
    <scope>NUCLEOTIDE SEQUENCE [LARGE SCALE GENOMIC DNA]</scope>
    <source>
        <strain evidence="1 2">NRRL 25214</strain>
    </source>
</reference>